<keyword evidence="2" id="KW-1185">Reference proteome</keyword>
<proteinExistence type="predicted"/>
<evidence type="ECO:0000313" key="1">
    <source>
        <dbReference type="EMBL" id="MYM26674.1"/>
    </source>
</evidence>
<gene>
    <name evidence="1" type="ORF">GTP46_29075</name>
</gene>
<organism evidence="1 2">
    <name type="scientific">Duganella flavida</name>
    <dbReference type="NCBI Taxonomy" id="2692175"/>
    <lineage>
        <taxon>Bacteria</taxon>
        <taxon>Pseudomonadati</taxon>
        <taxon>Pseudomonadota</taxon>
        <taxon>Betaproteobacteria</taxon>
        <taxon>Burkholderiales</taxon>
        <taxon>Oxalobacteraceae</taxon>
        <taxon>Telluria group</taxon>
        <taxon>Duganella</taxon>
    </lineage>
</organism>
<protein>
    <submittedName>
        <fullName evidence="1">Uncharacterized protein</fullName>
    </submittedName>
</protein>
<sequence length="50" mass="5336">AALAAAPAQRAALGERCRRYFQAHHAVGAALAVLEPVLLDLVQGREAAWR</sequence>
<feature type="non-terminal residue" evidence="1">
    <location>
        <position position="1"/>
    </location>
</feature>
<dbReference type="Proteomes" id="UP000479335">
    <property type="component" value="Unassembled WGS sequence"/>
</dbReference>
<name>A0A6L8KLT6_9BURK</name>
<comment type="caution">
    <text evidence="1">The sequence shown here is derived from an EMBL/GenBank/DDBJ whole genome shotgun (WGS) entry which is preliminary data.</text>
</comment>
<evidence type="ECO:0000313" key="2">
    <source>
        <dbReference type="Proteomes" id="UP000479335"/>
    </source>
</evidence>
<accession>A0A6L8KLT6</accession>
<dbReference type="AlphaFoldDB" id="A0A6L8KLT6"/>
<dbReference type="EMBL" id="WWCN01000043">
    <property type="protein sequence ID" value="MYM26674.1"/>
    <property type="molecule type" value="Genomic_DNA"/>
</dbReference>
<reference evidence="1 2" key="1">
    <citation type="submission" date="2019-12" db="EMBL/GenBank/DDBJ databases">
        <title>Novel species isolated from a subtropical stream in China.</title>
        <authorList>
            <person name="Lu H."/>
        </authorList>
    </citation>
    <scope>NUCLEOTIDE SEQUENCE [LARGE SCALE GENOMIC DNA]</scope>
    <source>
        <strain evidence="1 2">FT135W</strain>
    </source>
</reference>